<organism evidence="1 2">
    <name type="scientific">Paracidovorax wautersii</name>
    <dbReference type="NCBI Taxonomy" id="1177982"/>
    <lineage>
        <taxon>Bacteria</taxon>
        <taxon>Pseudomonadati</taxon>
        <taxon>Pseudomonadota</taxon>
        <taxon>Betaproteobacteria</taxon>
        <taxon>Burkholderiales</taxon>
        <taxon>Comamonadaceae</taxon>
        <taxon>Paracidovorax</taxon>
    </lineage>
</organism>
<dbReference type="InterPro" id="IPR026365">
    <property type="entry name" value="BcepMu_gp16"/>
</dbReference>
<proteinExistence type="predicted"/>
<comment type="caution">
    <text evidence="1">The sequence shown here is derived from an EMBL/GenBank/DDBJ whole genome shotgun (WGS) entry which is preliminary data.</text>
</comment>
<name>A0ABU1IAL7_9BURK</name>
<gene>
    <name evidence="1" type="ORF">QE399_001312</name>
</gene>
<dbReference type="Proteomes" id="UP001267710">
    <property type="component" value="Unassembled WGS sequence"/>
</dbReference>
<sequence length="83" mass="9208">MAQELTTSRQWFTDTGTTICTWAASHGFSKELVYAVLSGRIKGVRGEAFHVRRKLLEITGAMESASNQTVSHQGLHNQQTSTR</sequence>
<reference evidence="1 2" key="1">
    <citation type="submission" date="2023-08" db="EMBL/GenBank/DDBJ databases">
        <title>Functional and genomic diversity of the sorghum phyllosphere microbiome.</title>
        <authorList>
            <person name="Shade A."/>
        </authorList>
    </citation>
    <scope>NUCLEOTIDE SEQUENCE [LARGE SCALE GENOMIC DNA]</scope>
    <source>
        <strain evidence="1 2">SORGH_AS_0335</strain>
    </source>
</reference>
<keyword evidence="2" id="KW-1185">Reference proteome</keyword>
<evidence type="ECO:0000313" key="1">
    <source>
        <dbReference type="EMBL" id="MDR6213623.1"/>
    </source>
</evidence>
<protein>
    <submittedName>
        <fullName evidence="1">Gp16 family phage-associated protein</fullName>
    </submittedName>
</protein>
<dbReference type="RefSeq" id="WP_309827234.1">
    <property type="nucleotide sequence ID" value="NZ_JAVIZX010000001.1"/>
</dbReference>
<dbReference type="EMBL" id="JAVIZX010000001">
    <property type="protein sequence ID" value="MDR6213623.1"/>
    <property type="molecule type" value="Genomic_DNA"/>
</dbReference>
<dbReference type="NCBIfam" id="TIGR04111">
    <property type="entry name" value="BcepMu_gp16"/>
    <property type="match status" value="1"/>
</dbReference>
<evidence type="ECO:0000313" key="2">
    <source>
        <dbReference type="Proteomes" id="UP001267710"/>
    </source>
</evidence>
<accession>A0ABU1IAL7</accession>